<evidence type="ECO:0000313" key="4">
    <source>
        <dbReference type="EMBL" id="THU56515.1"/>
    </source>
</evidence>
<proteinExistence type="predicted"/>
<dbReference type="PANTHER" id="PTHR33826:SF2">
    <property type="entry name" value="HYDROXYPROLINE-RICH GLYCOPROTEIN FAMILY PROTEIN"/>
    <property type="match status" value="1"/>
</dbReference>
<feature type="region of interest" description="Disordered" evidence="1">
    <location>
        <begin position="316"/>
        <end position="473"/>
    </location>
</feature>
<evidence type="ECO:0000313" key="5">
    <source>
        <dbReference type="Proteomes" id="UP000317650"/>
    </source>
</evidence>
<feature type="transmembrane region" description="Helical" evidence="2">
    <location>
        <begin position="40"/>
        <end position="58"/>
    </location>
</feature>
<sequence length="502" mass="54396">MGKAGKDQTESALPASSVDRDAGDGYARLRSVGRIVRPRCVAALVLGAAMLLSVLFWLPPFLRHHGARRGHRRDPRFAADIVASFKLQKPVAELNANIVKLQLDIFEEIGVPNSSVAIISLEPFGGSNWTNVVFGVWPYPKNSTISSTGLSILRSSFMSLVIQQSTLHLTRSLFGNSSFFEVQKFPGGITIIPLQHVFLLQKVHVLFSFKLNSPIYQVENKLRELKDQMKFGLLLNPNENLYVKLTNLEGSTIAPPTIVHTYIVLAVGNHQPSLPRLKQLAQNIRNSSEANLGLNRTVFGKVKQIRLSSFLLQHSLPSGHSNGSPSPAPEPHPVHHDHHLHHHHHHHSHHHGPHVAHAPTGSNYQTQAPSGCRYGFSSKPYTKDHLAPASAPVTGMKQSDAPAPAPASQHSTARANTPLSSAAPSSATKHLLAPHGNQKPPTPASHMPPASPPEAHSPSESSRNNKSPDKAPSNLLASYSSSVSGKISLNWVGAILFVLVSL</sequence>
<gene>
    <name evidence="4" type="ORF">C4D60_Mb11t18040</name>
</gene>
<evidence type="ECO:0000256" key="1">
    <source>
        <dbReference type="SAM" id="MobiDB-lite"/>
    </source>
</evidence>
<protein>
    <recommendedName>
        <fullName evidence="3">DUF7036 domain-containing protein</fullName>
    </recommendedName>
</protein>
<accession>A0A4S8J553</accession>
<feature type="compositionally biased region" description="Polar residues" evidence="1">
    <location>
        <begin position="408"/>
        <end position="419"/>
    </location>
</feature>
<feature type="compositionally biased region" description="Low complexity" evidence="1">
    <location>
        <begin position="444"/>
        <end position="462"/>
    </location>
</feature>
<dbReference type="Proteomes" id="UP000317650">
    <property type="component" value="Chromosome 11"/>
</dbReference>
<keyword evidence="5" id="KW-1185">Reference proteome</keyword>
<evidence type="ECO:0000256" key="2">
    <source>
        <dbReference type="SAM" id="Phobius"/>
    </source>
</evidence>
<keyword evidence="2" id="KW-0472">Membrane</keyword>
<dbReference type="InterPro" id="IPR055464">
    <property type="entry name" value="DUF7036"/>
</dbReference>
<evidence type="ECO:0000259" key="3">
    <source>
        <dbReference type="Pfam" id="PF23041"/>
    </source>
</evidence>
<dbReference type="PANTHER" id="PTHR33826">
    <property type="entry name" value="F20B24.21"/>
    <property type="match status" value="1"/>
</dbReference>
<organism evidence="4 5">
    <name type="scientific">Musa balbisiana</name>
    <name type="common">Banana</name>
    <dbReference type="NCBI Taxonomy" id="52838"/>
    <lineage>
        <taxon>Eukaryota</taxon>
        <taxon>Viridiplantae</taxon>
        <taxon>Streptophyta</taxon>
        <taxon>Embryophyta</taxon>
        <taxon>Tracheophyta</taxon>
        <taxon>Spermatophyta</taxon>
        <taxon>Magnoliopsida</taxon>
        <taxon>Liliopsida</taxon>
        <taxon>Zingiberales</taxon>
        <taxon>Musaceae</taxon>
        <taxon>Musa</taxon>
    </lineage>
</organism>
<keyword evidence="2" id="KW-0812">Transmembrane</keyword>
<dbReference type="STRING" id="52838.A0A4S8J553"/>
<name>A0A4S8J553_MUSBA</name>
<feature type="compositionally biased region" description="Polar residues" evidence="1">
    <location>
        <begin position="316"/>
        <end position="325"/>
    </location>
</feature>
<dbReference type="EMBL" id="PYDT01000007">
    <property type="protein sequence ID" value="THU56515.1"/>
    <property type="molecule type" value="Genomic_DNA"/>
</dbReference>
<feature type="compositionally biased region" description="Basic residues" evidence="1">
    <location>
        <begin position="335"/>
        <end position="354"/>
    </location>
</feature>
<feature type="domain" description="DUF7036" evidence="3">
    <location>
        <begin position="208"/>
        <end position="300"/>
    </location>
</feature>
<reference evidence="4 5" key="1">
    <citation type="journal article" date="2019" name="Nat. Plants">
        <title>Genome sequencing of Musa balbisiana reveals subgenome evolution and function divergence in polyploid bananas.</title>
        <authorList>
            <person name="Yao X."/>
        </authorList>
    </citation>
    <scope>NUCLEOTIDE SEQUENCE [LARGE SCALE GENOMIC DNA]</scope>
    <source>
        <strain evidence="5">cv. DH-PKW</strain>
        <tissue evidence="4">Leaves</tissue>
    </source>
</reference>
<dbReference type="Pfam" id="PF23041">
    <property type="entry name" value="DUF7036"/>
    <property type="match status" value="2"/>
</dbReference>
<comment type="caution">
    <text evidence="4">The sequence shown here is derived from an EMBL/GenBank/DDBJ whole genome shotgun (WGS) entry which is preliminary data.</text>
</comment>
<feature type="compositionally biased region" description="Polar residues" evidence="1">
    <location>
        <begin position="360"/>
        <end position="369"/>
    </location>
</feature>
<keyword evidence="2" id="KW-1133">Transmembrane helix</keyword>
<feature type="domain" description="DUF7036" evidence="3">
    <location>
        <begin position="84"/>
        <end position="175"/>
    </location>
</feature>
<dbReference type="AlphaFoldDB" id="A0A4S8J553"/>